<dbReference type="PANTHER" id="PTHR14593:SF5">
    <property type="entry name" value="WD REPEAT-CONTAINING PROTEIN 11"/>
    <property type="match status" value="1"/>
</dbReference>
<dbReference type="InterPro" id="IPR039694">
    <property type="entry name" value="WDR11"/>
</dbReference>
<dbReference type="InterPro" id="IPR015943">
    <property type="entry name" value="WD40/YVTN_repeat-like_dom_sf"/>
</dbReference>
<evidence type="ECO:0000313" key="4">
    <source>
        <dbReference type="EMBL" id="KAH7646819.1"/>
    </source>
</evidence>
<accession>A0A9D4PB39</accession>
<dbReference type="GO" id="GO:0005737">
    <property type="term" value="C:cytoplasm"/>
    <property type="evidence" value="ECO:0007669"/>
    <property type="project" value="TreeGrafter"/>
</dbReference>
<dbReference type="SUPFAM" id="SSF50978">
    <property type="entry name" value="WD40 repeat-like"/>
    <property type="match status" value="2"/>
</dbReference>
<protein>
    <recommendedName>
        <fullName evidence="5">WD repeat-containing protein 11-like protein</fullName>
    </recommendedName>
</protein>
<dbReference type="PANTHER" id="PTHR14593">
    <property type="entry name" value="WD REPEAT-CONTAINING PROTEIN 11"/>
    <property type="match status" value="1"/>
</dbReference>
<evidence type="ECO:0008006" key="5">
    <source>
        <dbReference type="Google" id="ProtNLM"/>
    </source>
</evidence>
<dbReference type="OrthoDB" id="1291858at2759"/>
<name>A0A9D4PB39_DERFA</name>
<dbReference type="SMART" id="SM00320">
    <property type="entry name" value="WD40"/>
    <property type="match status" value="3"/>
</dbReference>
<sequence length="1436" mass="164630">MQSNTTVEQSLNDDHETNTRSQQSIRNEKQMFIQRNSSTCSSPLESPKIPIDSQSRSSSSLSYSYTLFPSTISGVLHAQNSGALDWSSNGLIAYGCQNLVVIVDTRPTLSFRQTLHRHKHIVCLVKWSPLTNHLCLCSIDTIGMIVVWDVIESAPLTVILSTTENRSISFIHWIHLDKKLSTPNRNSVTGKINCWDLVDFDMSKPDNNDQEDEKSDNCKNNDNIAGCLATNLYLLSFYPHNNTIIVYDADLGEPVCRWQIDCLVSHIHFNPFFYFNRCCNTSMQNLLFEFRSTNSDRIYLGLARLDEHHLKDNDQTSKEPQKIHLPITMYVLKKINNKSGYFDLIQRLDKSKLTNDLIAIKDHTQSSAGIRNNSITQGLTPHTINNDYQLLQIEFHKAVRNQIFLVFSRDIYLIDLSMEMIITTIPIERNFSRLNKIFSCGLRNAFYALHENGNVSFRLYQKKIIRDNLSINHNNQHRSDELGNQANFLNIGYVNLCYSEPIRLTKQNKIFGYSLSPFDETKVAFLLSTGRIIFKSLLCQKSSFVHNLSLPSLNDLIKPQEYKLGAFLINANEHDDDDDDDIGHEDQRKQSVSDAILYKIIVTNYLSGLNSLPTVIRMAPPLTVQNLNEHKPLLAVGDSLGILQIWLLNNNTATLHREFCAHSYAIAGVEWANLTSLITFSYPTITSPAHSYTRHPLSALQNLTTGSGSSSGRVTNELIHIDIETGKLSSFRTNHMTDSSPIETIRVSHLKQYLIILFKHDDPFEIWDVRTLTILRTMSKSIGLVTAVEWSPLYNRKQMAKNSAATSDLGSDSDTGSIRSTSSLIHPLPVKENFIVMSRELYHFSIEGNIVRELARIPSDVESGNITVTSIAWKSDQVLFGDASGTLNLWDLKRKNSRTEATYRTCIKKVRFGPGRGNMKCLILYADFGVDIWDIEEFRLCSQLKFPRDINFKIIDFDWVSCDLPVFATAEGFIVISDQKLKTYSSPLNSSRLSNWSFARLDLSQFRFEDLNTNFLDFGHRKELIRKFLFEIPFTKRSISTDDGYENHDDDQEQHRSNNDDESQMIVDIRQYIDNQILLAKLFSNQNDYDFWLLLGSILLDEELDSRMDLFLDNQNFRQLLQEKLMLLEHNRRTYFHANQVYRMNLNLKNFHRAVQVLLESEHLFNQSNRIDDSMDKQAFYVDALKACLIAALQQTSNNVSSKCNQSKDNNRFVSGDDYSIENCSLTENDDSSNHQTHEEDNSIENDDSNHSMMLNETRVAPVVKLVSTSLIANGHITEGIELLTIISKTSDACRYLQSSEQWFDSIWLAKSSLDGNECTEIMRRWCDYLISSKRYYDQQTALKIYLSRRQFSRVLRALNQFGDCKSFPLAVICIGAQLIDMDANMDCIENIFRNFANHFFDDESLFEKIKDSNCLNIDIDDSLKKCWALFFPAKT</sequence>
<evidence type="ECO:0000259" key="2">
    <source>
        <dbReference type="Pfam" id="PF23752"/>
    </source>
</evidence>
<comment type="caution">
    <text evidence="4">The sequence shown here is derived from an EMBL/GenBank/DDBJ whole genome shotgun (WGS) entry which is preliminary data.</text>
</comment>
<feature type="region of interest" description="Disordered" evidence="1">
    <location>
        <begin position="1"/>
        <end position="57"/>
    </location>
</feature>
<feature type="region of interest" description="Disordered" evidence="1">
    <location>
        <begin position="1225"/>
        <end position="1251"/>
    </location>
</feature>
<dbReference type="Gene3D" id="2.130.10.10">
    <property type="entry name" value="YVTN repeat-like/Quinoprotein amine dehydrogenase"/>
    <property type="match status" value="2"/>
</dbReference>
<dbReference type="Pfam" id="PF23752">
    <property type="entry name" value="Beta-prop_WDR11_2nd"/>
    <property type="match status" value="1"/>
</dbReference>
<organism evidence="4">
    <name type="scientific">Dermatophagoides farinae</name>
    <name type="common">American house dust mite</name>
    <dbReference type="NCBI Taxonomy" id="6954"/>
    <lineage>
        <taxon>Eukaryota</taxon>
        <taxon>Metazoa</taxon>
        <taxon>Ecdysozoa</taxon>
        <taxon>Arthropoda</taxon>
        <taxon>Chelicerata</taxon>
        <taxon>Arachnida</taxon>
        <taxon>Acari</taxon>
        <taxon>Acariformes</taxon>
        <taxon>Sarcoptiformes</taxon>
        <taxon>Astigmata</taxon>
        <taxon>Psoroptidia</taxon>
        <taxon>Analgoidea</taxon>
        <taxon>Pyroglyphidae</taxon>
        <taxon>Dermatophagoidinae</taxon>
        <taxon>Dermatophagoides</taxon>
    </lineage>
</organism>
<dbReference type="InterPro" id="IPR057854">
    <property type="entry name" value="TPR_WDR11"/>
</dbReference>
<dbReference type="InterPro" id="IPR057853">
    <property type="entry name" value="Beta-prop_WDR11_2nd"/>
</dbReference>
<feature type="compositionally biased region" description="Basic and acidic residues" evidence="1">
    <location>
        <begin position="1232"/>
        <end position="1241"/>
    </location>
</feature>
<dbReference type="InterPro" id="IPR036322">
    <property type="entry name" value="WD40_repeat_dom_sf"/>
</dbReference>
<dbReference type="InterPro" id="IPR001680">
    <property type="entry name" value="WD40_rpt"/>
</dbReference>
<feature type="compositionally biased region" description="Polar residues" evidence="1">
    <location>
        <begin position="1"/>
        <end position="10"/>
    </location>
</feature>
<evidence type="ECO:0000259" key="3">
    <source>
        <dbReference type="Pfam" id="PF23753"/>
    </source>
</evidence>
<evidence type="ECO:0000256" key="1">
    <source>
        <dbReference type="SAM" id="MobiDB-lite"/>
    </source>
</evidence>
<proteinExistence type="predicted"/>
<dbReference type="EMBL" id="SDOV01000001">
    <property type="protein sequence ID" value="KAH7646819.1"/>
    <property type="molecule type" value="Genomic_DNA"/>
</dbReference>
<dbReference type="Pfam" id="PF23753">
    <property type="entry name" value="TPR_WDR11"/>
    <property type="match status" value="1"/>
</dbReference>
<dbReference type="Proteomes" id="UP000828236">
    <property type="component" value="Unassembled WGS sequence"/>
</dbReference>
<reference evidence="4" key="1">
    <citation type="submission" date="2020-06" db="EMBL/GenBank/DDBJ databases">
        <authorList>
            <person name="Ji K."/>
            <person name="Li J."/>
        </authorList>
    </citation>
    <scope>NUCLEOTIDE SEQUENCE</scope>
    <source>
        <strain evidence="4">JKM2019</strain>
        <tissue evidence="4">Whole body</tissue>
    </source>
</reference>
<feature type="domain" description="WDR11 second beta-propeller" evidence="2">
    <location>
        <begin position="632"/>
        <end position="961"/>
    </location>
</feature>
<feature type="domain" description="WDR11 TPR" evidence="3">
    <location>
        <begin position="1263"/>
        <end position="1362"/>
    </location>
</feature>
<feature type="region of interest" description="Disordered" evidence="1">
    <location>
        <begin position="1041"/>
        <end position="1061"/>
    </location>
</feature>
<reference evidence="4" key="2">
    <citation type="journal article" date="2021" name="World Allergy Organ. J.">
        <title>Chromosome-level assembly of Dermatophagoides farinae genome and transcriptome reveals two novel allergens Der f 37 and Der f 39.</title>
        <authorList>
            <person name="Chen J."/>
            <person name="Cai Z."/>
            <person name="Fan D."/>
            <person name="Hu J."/>
            <person name="Hou Y."/>
            <person name="He Y."/>
            <person name="Zhang Z."/>
            <person name="Zhao Z."/>
            <person name="Gao P."/>
            <person name="Hu W."/>
            <person name="Sun J."/>
            <person name="Li J."/>
            <person name="Ji K."/>
        </authorList>
    </citation>
    <scope>NUCLEOTIDE SEQUENCE</scope>
    <source>
        <strain evidence="4">JKM2019</strain>
    </source>
</reference>
<feature type="compositionally biased region" description="Polar residues" evidence="1">
    <location>
        <begin position="33"/>
        <end position="44"/>
    </location>
</feature>
<gene>
    <name evidence="4" type="ORF">HUG17_2357</name>
</gene>